<feature type="domain" description="TonB C-terminal" evidence="11">
    <location>
        <begin position="37"/>
        <end position="128"/>
    </location>
</feature>
<keyword evidence="5" id="KW-0997">Cell inner membrane</keyword>
<evidence type="ECO:0000256" key="1">
    <source>
        <dbReference type="ARBA" id="ARBA00004383"/>
    </source>
</evidence>
<gene>
    <name evidence="12" type="ORF">GPA25_08835</name>
</gene>
<comment type="caution">
    <text evidence="12">The sequence shown here is derived from an EMBL/GenBank/DDBJ whole genome shotgun (WGS) entry which is preliminary data.</text>
</comment>
<evidence type="ECO:0000256" key="3">
    <source>
        <dbReference type="ARBA" id="ARBA00022448"/>
    </source>
</evidence>
<evidence type="ECO:0000256" key="9">
    <source>
        <dbReference type="ARBA" id="ARBA00023136"/>
    </source>
</evidence>
<dbReference type="RefSeq" id="WP_169260002.1">
    <property type="nucleotide sequence ID" value="NZ_WTVQ01000011.1"/>
</dbReference>
<dbReference type="Gene3D" id="3.30.1150.10">
    <property type="match status" value="1"/>
</dbReference>
<evidence type="ECO:0000256" key="5">
    <source>
        <dbReference type="ARBA" id="ARBA00022519"/>
    </source>
</evidence>
<protein>
    <submittedName>
        <fullName evidence="12">TonB family protein</fullName>
    </submittedName>
</protein>
<dbReference type="InterPro" id="IPR037682">
    <property type="entry name" value="TonB_C"/>
</dbReference>
<dbReference type="InterPro" id="IPR051045">
    <property type="entry name" value="TonB-dependent_transducer"/>
</dbReference>
<evidence type="ECO:0000313" key="13">
    <source>
        <dbReference type="Proteomes" id="UP000648984"/>
    </source>
</evidence>
<proteinExistence type="inferred from homology"/>
<evidence type="ECO:0000256" key="6">
    <source>
        <dbReference type="ARBA" id="ARBA00022692"/>
    </source>
</evidence>
<comment type="subcellular location">
    <subcellularLocation>
        <location evidence="1">Cell inner membrane</location>
        <topology evidence="1">Single-pass membrane protein</topology>
        <orientation evidence="1">Periplasmic side</orientation>
    </subcellularLocation>
</comment>
<evidence type="ECO:0000256" key="10">
    <source>
        <dbReference type="SAM" id="MobiDB-lite"/>
    </source>
</evidence>
<feature type="compositionally biased region" description="Polar residues" evidence="10">
    <location>
        <begin position="1"/>
        <end position="24"/>
    </location>
</feature>
<dbReference type="PANTHER" id="PTHR33446">
    <property type="entry name" value="PROTEIN TONB-RELATED"/>
    <property type="match status" value="1"/>
</dbReference>
<dbReference type="Proteomes" id="UP000648984">
    <property type="component" value="Unassembled WGS sequence"/>
</dbReference>
<evidence type="ECO:0000256" key="8">
    <source>
        <dbReference type="ARBA" id="ARBA00022989"/>
    </source>
</evidence>
<keyword evidence="4" id="KW-1003">Cell membrane</keyword>
<dbReference type="EMBL" id="WTVQ01000011">
    <property type="protein sequence ID" value="NMG74859.1"/>
    <property type="molecule type" value="Genomic_DNA"/>
</dbReference>
<keyword evidence="6" id="KW-0812">Transmembrane</keyword>
<evidence type="ECO:0000259" key="11">
    <source>
        <dbReference type="PROSITE" id="PS52015"/>
    </source>
</evidence>
<comment type="similarity">
    <text evidence="2">Belongs to the TonB family.</text>
</comment>
<dbReference type="SUPFAM" id="SSF74653">
    <property type="entry name" value="TolA/TonB C-terminal domain"/>
    <property type="match status" value="1"/>
</dbReference>
<evidence type="ECO:0000256" key="7">
    <source>
        <dbReference type="ARBA" id="ARBA00022927"/>
    </source>
</evidence>
<dbReference type="PROSITE" id="PS52015">
    <property type="entry name" value="TONB_CTD"/>
    <property type="match status" value="1"/>
</dbReference>
<evidence type="ECO:0000313" key="12">
    <source>
        <dbReference type="EMBL" id="NMG74859.1"/>
    </source>
</evidence>
<name>A0ABX1Q922_9RHOO</name>
<dbReference type="PANTHER" id="PTHR33446:SF2">
    <property type="entry name" value="PROTEIN TONB"/>
    <property type="match status" value="1"/>
</dbReference>
<keyword evidence="8" id="KW-1133">Transmembrane helix</keyword>
<sequence>MQATTPSSNRPAQPPVSGNHTTAAAQAGSDGAPPLLAARFDPAYLQNPAPAYPKVSRRRGEEGKVMLRVRVLGDGRADTVEIAESSGHPRLDEAARETVRGWRFVPARTGDTSIDSWLRVPIVFRLEN</sequence>
<keyword evidence="13" id="KW-1185">Reference proteome</keyword>
<keyword evidence="3" id="KW-0813">Transport</keyword>
<reference evidence="12 13" key="1">
    <citation type="submission" date="2019-12" db="EMBL/GenBank/DDBJ databases">
        <title>Comparative genomics gives insights into the taxonomy of the Azoarcus-Aromatoleum group and reveals separate origins of nif in the plant-associated Azoarcus and non-plant-associated Aromatoleum sub-groups.</title>
        <authorList>
            <person name="Lafos M."/>
            <person name="Maluk M."/>
            <person name="Batista M."/>
            <person name="Junghare M."/>
            <person name="Carmona M."/>
            <person name="Faoro H."/>
            <person name="Cruz L.M."/>
            <person name="Battistoni F."/>
            <person name="De Souza E."/>
            <person name="Pedrosa F."/>
            <person name="Chen W.-M."/>
            <person name="Poole P.S."/>
            <person name="Dixon R.A."/>
            <person name="James E.K."/>
        </authorList>
    </citation>
    <scope>NUCLEOTIDE SEQUENCE [LARGE SCALE GENOMIC DNA]</scope>
    <source>
        <strain evidence="12 13">22Lin</strain>
    </source>
</reference>
<dbReference type="NCBIfam" id="TIGR01352">
    <property type="entry name" value="tonB_Cterm"/>
    <property type="match status" value="1"/>
</dbReference>
<keyword evidence="9" id="KW-0472">Membrane</keyword>
<evidence type="ECO:0000256" key="2">
    <source>
        <dbReference type="ARBA" id="ARBA00006555"/>
    </source>
</evidence>
<organism evidence="12 13">
    <name type="scientific">Aromatoleum diolicum</name>
    <dbReference type="NCBI Taxonomy" id="75796"/>
    <lineage>
        <taxon>Bacteria</taxon>
        <taxon>Pseudomonadati</taxon>
        <taxon>Pseudomonadota</taxon>
        <taxon>Betaproteobacteria</taxon>
        <taxon>Rhodocyclales</taxon>
        <taxon>Rhodocyclaceae</taxon>
        <taxon>Aromatoleum</taxon>
    </lineage>
</organism>
<dbReference type="InterPro" id="IPR006260">
    <property type="entry name" value="TonB/TolA_C"/>
</dbReference>
<evidence type="ECO:0000256" key="4">
    <source>
        <dbReference type="ARBA" id="ARBA00022475"/>
    </source>
</evidence>
<feature type="region of interest" description="Disordered" evidence="10">
    <location>
        <begin position="1"/>
        <end position="36"/>
    </location>
</feature>
<keyword evidence="7" id="KW-0653">Protein transport</keyword>
<accession>A0ABX1Q922</accession>
<dbReference type="Pfam" id="PF03544">
    <property type="entry name" value="TonB_C"/>
    <property type="match status" value="1"/>
</dbReference>